<name>A0A7T7XPW9_9SPIR</name>
<accession>A0A7T7XPW9</accession>
<protein>
    <submittedName>
        <fullName evidence="2">Right-handed parallel beta-helix repeat-containing protein</fullName>
    </submittedName>
</protein>
<dbReference type="SUPFAM" id="SSF51126">
    <property type="entry name" value="Pectin lyase-like"/>
    <property type="match status" value="1"/>
</dbReference>
<evidence type="ECO:0000313" key="3">
    <source>
        <dbReference type="Proteomes" id="UP000595917"/>
    </source>
</evidence>
<dbReference type="PANTHER" id="PTHR11319">
    <property type="entry name" value="G PROTEIN-COUPLED RECEPTOR-RELATED"/>
    <property type="match status" value="1"/>
</dbReference>
<dbReference type="RefSeq" id="WP_215627606.1">
    <property type="nucleotide sequence ID" value="NZ_CP067089.2"/>
</dbReference>
<keyword evidence="1" id="KW-0472">Membrane</keyword>
<organism evidence="2 3">
    <name type="scientific">Breznakiella homolactica</name>
    <dbReference type="NCBI Taxonomy" id="2798577"/>
    <lineage>
        <taxon>Bacteria</taxon>
        <taxon>Pseudomonadati</taxon>
        <taxon>Spirochaetota</taxon>
        <taxon>Spirochaetia</taxon>
        <taxon>Spirochaetales</taxon>
        <taxon>Breznakiellaceae</taxon>
        <taxon>Breznakiella</taxon>
    </lineage>
</organism>
<reference evidence="2" key="1">
    <citation type="submission" date="2021-01" db="EMBL/GenBank/DDBJ databases">
        <title>Description of Breznakiella homolactica.</title>
        <authorList>
            <person name="Song Y."/>
            <person name="Brune A."/>
        </authorList>
    </citation>
    <scope>NUCLEOTIDE SEQUENCE</scope>
    <source>
        <strain evidence="2">RmG30</strain>
    </source>
</reference>
<dbReference type="EMBL" id="CP067089">
    <property type="protein sequence ID" value="QQO10302.1"/>
    <property type="molecule type" value="Genomic_DNA"/>
</dbReference>
<keyword evidence="1" id="KW-1133">Transmembrane helix</keyword>
<keyword evidence="1" id="KW-0812">Transmembrane</keyword>
<feature type="transmembrane region" description="Helical" evidence="1">
    <location>
        <begin position="12"/>
        <end position="33"/>
    </location>
</feature>
<keyword evidence="3" id="KW-1185">Reference proteome</keyword>
<gene>
    <name evidence="2" type="ORF">JFL75_05115</name>
</gene>
<evidence type="ECO:0000256" key="1">
    <source>
        <dbReference type="SAM" id="Phobius"/>
    </source>
</evidence>
<dbReference type="AlphaFoldDB" id="A0A7T7XPW9"/>
<dbReference type="KEGG" id="bhc:JFL75_05115"/>
<dbReference type="Proteomes" id="UP000595917">
    <property type="component" value="Chromosome"/>
</dbReference>
<dbReference type="SMART" id="SM00710">
    <property type="entry name" value="PbH1"/>
    <property type="match status" value="4"/>
</dbReference>
<proteinExistence type="predicted"/>
<dbReference type="InterPro" id="IPR006626">
    <property type="entry name" value="PbH1"/>
</dbReference>
<dbReference type="PANTHER" id="PTHR11319:SF35">
    <property type="entry name" value="OUTER MEMBRANE PROTEIN PMPC-RELATED"/>
    <property type="match status" value="1"/>
</dbReference>
<dbReference type="InterPro" id="IPR011050">
    <property type="entry name" value="Pectin_lyase_fold/virulence"/>
</dbReference>
<sequence>MNSHKSKNLRNFLYLSFILSFFFSGCNLFNLSVPEYIDESLSIRGMRWQFITSGEKFPANDEIYAMSPAEPGSPARIRVFLSNPQCLDPVFQLLRENSDGSFSPIPPGAAELRVADDLKSVEISILQADLGDVFKLQLEIQDSFGRSYKPYVFPKIVCHIPPEPPVNLNTYDAFGGAGTVTVAWEMNCGSLFPNLDFVTIQFRKDGNPVGSGSTYYRSGNSWTDRDGIVLTQSGAGVLDGYEQYILDFPVSQVLGEDISRFNYSVTLSDTYGFTANGKTTWYGLDQSALVGITLSSEIDNDRELITLHCKESVDVIKYRIDGGGEHIYGSPFYLYAGETLECWSETADHFASPRTVWKTSMRNYVYVDPAGGSDTNGGWSRNTPVKTIDRALVLWSGESSSLTARIMLLGDITGSYTPGTNGLVEFDQFSNMSSFVQNGLIVSGDKRVGRPVRIDASGTSHRAVYLNSSLVSPPPPLPRVTLRNLEITGGTAVGNYATPRGGGIFNLGGTLYLEDCDIHGNRGEKGGGLYIDTAGNIMIETGTTRIRNNRATDGISDTNGGGVFISSMGAFEVKEDAQAFITGNTAGDGGGFYLDGGRLTLRNGSVYNNTASSGFGSGVYLDKYSSFQIGKGAVVASADRTYLDSGASVSRLGKALSPETAKDMDGNTGRFTYSLLLQPADETSGTVVLTGGSFTAQDLNKIKIILSGLEKNGSDAIELVGTEGKIKP</sequence>
<evidence type="ECO:0000313" key="2">
    <source>
        <dbReference type="EMBL" id="QQO10302.1"/>
    </source>
</evidence>
<dbReference type="PROSITE" id="PS51257">
    <property type="entry name" value="PROKAR_LIPOPROTEIN"/>
    <property type="match status" value="1"/>
</dbReference>